<evidence type="ECO:0000256" key="1">
    <source>
        <dbReference type="ARBA" id="ARBA00022679"/>
    </source>
</evidence>
<sequence>MDCIPTLYTRRLILTPLQLSDAAAVQQLFPQWEVVRYLDSRVPWPYPDDGALVYIRDVALPAMAAAKEWHWMIRTRVQPESCIGSISLFDQPGNHRGFWLAPQFQGNGYMREACKVINAYWFDTLMRPLMQVPKAAANHASRKISEDEGMRMVETRDGQFVSGPMPVEVWEITRSEWLAEETNRSIDC</sequence>
<proteinExistence type="inferred from homology"/>
<evidence type="ECO:0000259" key="4">
    <source>
        <dbReference type="Pfam" id="PF13302"/>
    </source>
</evidence>
<dbReference type="InterPro" id="IPR051531">
    <property type="entry name" value="N-acetyltransferase"/>
</dbReference>
<dbReference type="Gene3D" id="3.40.630.30">
    <property type="match status" value="1"/>
</dbReference>
<keyword evidence="2" id="KW-0012">Acyltransferase</keyword>
<feature type="domain" description="N-acetyltransferase" evidence="4">
    <location>
        <begin position="11"/>
        <end position="151"/>
    </location>
</feature>
<dbReference type="PANTHER" id="PTHR43792:SF8">
    <property type="entry name" value="[RIBOSOMAL PROTEIN US5]-ALANINE N-ACETYLTRANSFERASE"/>
    <property type="match status" value="1"/>
</dbReference>
<dbReference type="PANTHER" id="PTHR43792">
    <property type="entry name" value="GNAT FAMILY, PUTATIVE (AFU_ORTHOLOGUE AFUA_3G00765)-RELATED-RELATED"/>
    <property type="match status" value="1"/>
</dbReference>
<organism evidence="5 6">
    <name type="scientific">Pseudomonas fluorescens</name>
    <dbReference type="NCBI Taxonomy" id="294"/>
    <lineage>
        <taxon>Bacteria</taxon>
        <taxon>Pseudomonadati</taxon>
        <taxon>Pseudomonadota</taxon>
        <taxon>Gammaproteobacteria</taxon>
        <taxon>Pseudomonadales</taxon>
        <taxon>Pseudomonadaceae</taxon>
        <taxon>Pseudomonas</taxon>
    </lineage>
</organism>
<evidence type="ECO:0000313" key="6">
    <source>
        <dbReference type="Proteomes" id="UP000326067"/>
    </source>
</evidence>
<dbReference type="GO" id="GO:0016747">
    <property type="term" value="F:acyltransferase activity, transferring groups other than amino-acyl groups"/>
    <property type="evidence" value="ECO:0007669"/>
    <property type="project" value="InterPro"/>
</dbReference>
<dbReference type="InterPro" id="IPR016181">
    <property type="entry name" value="Acyl_CoA_acyltransferase"/>
</dbReference>
<evidence type="ECO:0000256" key="3">
    <source>
        <dbReference type="ARBA" id="ARBA00038502"/>
    </source>
</evidence>
<dbReference type="SUPFAM" id="SSF55729">
    <property type="entry name" value="Acyl-CoA N-acyltransferases (Nat)"/>
    <property type="match status" value="1"/>
</dbReference>
<accession>A0A5E7IA30</accession>
<evidence type="ECO:0000313" key="5">
    <source>
        <dbReference type="EMBL" id="VVO73160.1"/>
    </source>
</evidence>
<dbReference type="InterPro" id="IPR000182">
    <property type="entry name" value="GNAT_dom"/>
</dbReference>
<reference evidence="5 6" key="1">
    <citation type="submission" date="2019-09" db="EMBL/GenBank/DDBJ databases">
        <authorList>
            <person name="Chandra G."/>
            <person name="Truman W A."/>
        </authorList>
    </citation>
    <scope>NUCLEOTIDE SEQUENCE [LARGE SCALE GENOMIC DNA]</scope>
    <source>
        <strain evidence="5">PS847</strain>
    </source>
</reference>
<dbReference type="Pfam" id="PF13302">
    <property type="entry name" value="Acetyltransf_3"/>
    <property type="match status" value="1"/>
</dbReference>
<dbReference type="EMBL" id="CABVIC010000001">
    <property type="protein sequence ID" value="VVO73160.1"/>
    <property type="molecule type" value="Genomic_DNA"/>
</dbReference>
<name>A0A5E7IA30_PSEFL</name>
<protein>
    <recommendedName>
        <fullName evidence="4">N-acetyltransferase domain-containing protein</fullName>
    </recommendedName>
</protein>
<dbReference type="Proteomes" id="UP000326067">
    <property type="component" value="Unassembled WGS sequence"/>
</dbReference>
<evidence type="ECO:0000256" key="2">
    <source>
        <dbReference type="ARBA" id="ARBA00023315"/>
    </source>
</evidence>
<comment type="similarity">
    <text evidence="3">Belongs to the acetyltransferase family. RimJ subfamily.</text>
</comment>
<dbReference type="RefSeq" id="WP_150635586.1">
    <property type="nucleotide sequence ID" value="NZ_CABVIC010000001.1"/>
</dbReference>
<keyword evidence="1" id="KW-0808">Transferase</keyword>
<dbReference type="AlphaFoldDB" id="A0A5E7IA30"/>
<gene>
    <name evidence="5" type="ORF">PS847_01418</name>
</gene>